<dbReference type="SUPFAM" id="SSF46894">
    <property type="entry name" value="C-terminal effector domain of the bipartite response regulators"/>
    <property type="match status" value="1"/>
</dbReference>
<organism evidence="8 9">
    <name type="scientific">Microbacterium salsuginis</name>
    <dbReference type="NCBI Taxonomy" id="2722803"/>
    <lineage>
        <taxon>Bacteria</taxon>
        <taxon>Bacillati</taxon>
        <taxon>Actinomycetota</taxon>
        <taxon>Actinomycetes</taxon>
        <taxon>Micrococcales</taxon>
        <taxon>Microbacteriaceae</taxon>
        <taxon>Microbacterium</taxon>
    </lineage>
</organism>
<dbReference type="InterPro" id="IPR016032">
    <property type="entry name" value="Sig_transdc_resp-reg_C-effctor"/>
</dbReference>
<dbReference type="Proteomes" id="UP001429745">
    <property type="component" value="Unassembled WGS sequence"/>
</dbReference>
<evidence type="ECO:0000256" key="3">
    <source>
        <dbReference type="ARBA" id="ARBA00023125"/>
    </source>
</evidence>
<dbReference type="Pfam" id="PF00196">
    <property type="entry name" value="GerE"/>
    <property type="match status" value="1"/>
</dbReference>
<evidence type="ECO:0000256" key="5">
    <source>
        <dbReference type="PROSITE-ProRule" id="PRU00169"/>
    </source>
</evidence>
<dbReference type="SMART" id="SM00421">
    <property type="entry name" value="HTH_LUXR"/>
    <property type="match status" value="1"/>
</dbReference>
<feature type="domain" description="Response regulatory" evidence="7">
    <location>
        <begin position="3"/>
        <end position="119"/>
    </location>
</feature>
<evidence type="ECO:0000256" key="2">
    <source>
        <dbReference type="ARBA" id="ARBA00023015"/>
    </source>
</evidence>
<dbReference type="InterPro" id="IPR039420">
    <property type="entry name" value="WalR-like"/>
</dbReference>
<evidence type="ECO:0000313" key="8">
    <source>
        <dbReference type="EMBL" id="NLP83972.1"/>
    </source>
</evidence>
<dbReference type="EMBL" id="JABACI010000002">
    <property type="protein sequence ID" value="NLP83972.1"/>
    <property type="molecule type" value="Genomic_DNA"/>
</dbReference>
<accession>A0ABX1KAC6</accession>
<dbReference type="PROSITE" id="PS50043">
    <property type="entry name" value="HTH_LUXR_2"/>
    <property type="match status" value="1"/>
</dbReference>
<evidence type="ECO:0000259" key="7">
    <source>
        <dbReference type="PROSITE" id="PS50110"/>
    </source>
</evidence>
<dbReference type="CDD" id="cd17535">
    <property type="entry name" value="REC_NarL-like"/>
    <property type="match status" value="1"/>
</dbReference>
<reference evidence="8 9" key="1">
    <citation type="submission" date="2020-04" db="EMBL/GenBank/DDBJ databases">
        <title>CFH 90308 Microbacterium sp.</title>
        <authorList>
            <person name="Nie G."/>
            <person name="Ming H."/>
            <person name="Xia T."/>
        </authorList>
    </citation>
    <scope>NUCLEOTIDE SEQUENCE [LARGE SCALE GENOMIC DNA]</scope>
    <source>
        <strain evidence="8 9">CFH 90308</strain>
    </source>
</reference>
<keyword evidence="2" id="KW-0805">Transcription regulation</keyword>
<dbReference type="Gene3D" id="3.40.50.2300">
    <property type="match status" value="1"/>
</dbReference>
<dbReference type="PROSITE" id="PS50110">
    <property type="entry name" value="RESPONSE_REGULATORY"/>
    <property type="match status" value="1"/>
</dbReference>
<feature type="modified residue" description="4-aspartylphosphate" evidence="5">
    <location>
        <position position="54"/>
    </location>
</feature>
<dbReference type="SMART" id="SM00448">
    <property type="entry name" value="REC"/>
    <property type="match status" value="1"/>
</dbReference>
<dbReference type="PRINTS" id="PR00038">
    <property type="entry name" value="HTHLUXR"/>
</dbReference>
<dbReference type="Pfam" id="PF00072">
    <property type="entry name" value="Response_reg"/>
    <property type="match status" value="1"/>
</dbReference>
<dbReference type="SUPFAM" id="SSF52172">
    <property type="entry name" value="CheY-like"/>
    <property type="match status" value="1"/>
</dbReference>
<name>A0ABX1KAC6_9MICO</name>
<dbReference type="InterPro" id="IPR001789">
    <property type="entry name" value="Sig_transdc_resp-reg_receiver"/>
</dbReference>
<dbReference type="InterPro" id="IPR058245">
    <property type="entry name" value="NreC/VraR/RcsB-like_REC"/>
</dbReference>
<sequence>MIRVVIADDQAMVRAGFSALLGEQPDIEVVGSAADGEECVRLVAQLHPDVVLMDVRMPVLDGIAATREISAAPQAPRILILTTFDIDDYVFDALSAGAAGFLLKDASPEELTQAVRIIAAGDALLAPSATRTLIERFAATRGPRRTDRAVLGQLTEREREVLVGVAQGESNSEIAARLFVAEQTVKTHVSRILAKLGARDRAQLVIAAYEAGLVIPGAG</sequence>
<keyword evidence="3" id="KW-0238">DNA-binding</keyword>
<dbReference type="InterPro" id="IPR000792">
    <property type="entry name" value="Tscrpt_reg_LuxR_C"/>
</dbReference>
<evidence type="ECO:0000259" key="6">
    <source>
        <dbReference type="PROSITE" id="PS50043"/>
    </source>
</evidence>
<keyword evidence="1 5" id="KW-0597">Phosphoprotein</keyword>
<proteinExistence type="predicted"/>
<keyword evidence="4" id="KW-0804">Transcription</keyword>
<feature type="domain" description="HTH luxR-type" evidence="6">
    <location>
        <begin position="147"/>
        <end position="212"/>
    </location>
</feature>
<dbReference type="PROSITE" id="PS00622">
    <property type="entry name" value="HTH_LUXR_1"/>
    <property type="match status" value="1"/>
</dbReference>
<dbReference type="RefSeq" id="WP_168912449.1">
    <property type="nucleotide sequence ID" value="NZ_JABACI010000002.1"/>
</dbReference>
<evidence type="ECO:0000256" key="1">
    <source>
        <dbReference type="ARBA" id="ARBA00022553"/>
    </source>
</evidence>
<keyword evidence="9" id="KW-1185">Reference proteome</keyword>
<gene>
    <name evidence="8" type="ORF">HF576_08935</name>
</gene>
<dbReference type="CDD" id="cd06170">
    <property type="entry name" value="LuxR_C_like"/>
    <property type="match status" value="1"/>
</dbReference>
<evidence type="ECO:0000313" key="9">
    <source>
        <dbReference type="Proteomes" id="UP001429745"/>
    </source>
</evidence>
<comment type="caution">
    <text evidence="8">The sequence shown here is derived from an EMBL/GenBank/DDBJ whole genome shotgun (WGS) entry which is preliminary data.</text>
</comment>
<evidence type="ECO:0000256" key="4">
    <source>
        <dbReference type="ARBA" id="ARBA00023163"/>
    </source>
</evidence>
<protein>
    <submittedName>
        <fullName evidence="8">Response regulator transcription factor</fullName>
    </submittedName>
</protein>
<dbReference type="PANTHER" id="PTHR43214:SF24">
    <property type="entry name" value="TRANSCRIPTIONAL REGULATORY PROTEIN NARL-RELATED"/>
    <property type="match status" value="1"/>
</dbReference>
<dbReference type="PANTHER" id="PTHR43214">
    <property type="entry name" value="TWO-COMPONENT RESPONSE REGULATOR"/>
    <property type="match status" value="1"/>
</dbReference>
<dbReference type="InterPro" id="IPR011006">
    <property type="entry name" value="CheY-like_superfamily"/>
</dbReference>